<evidence type="ECO:0000259" key="4">
    <source>
        <dbReference type="PROSITE" id="PS50011"/>
    </source>
</evidence>
<dbReference type="EMBL" id="CP012673">
    <property type="protein sequence ID" value="AUX43317.1"/>
    <property type="molecule type" value="Genomic_DNA"/>
</dbReference>
<evidence type="ECO:0000313" key="6">
    <source>
        <dbReference type="Proteomes" id="UP000238348"/>
    </source>
</evidence>
<dbReference type="Pfam" id="PF00069">
    <property type="entry name" value="Pkinase"/>
    <property type="match status" value="1"/>
</dbReference>
<dbReference type="PANTHER" id="PTHR16305:SF28">
    <property type="entry name" value="GUANYLATE CYCLASE DOMAIN-CONTAINING PROTEIN"/>
    <property type="match status" value="1"/>
</dbReference>
<keyword evidence="5" id="KW-0808">Transferase</keyword>
<dbReference type="SUPFAM" id="SSF52540">
    <property type="entry name" value="P-loop containing nucleoside triphosphate hydrolases"/>
    <property type="match status" value="1"/>
</dbReference>
<name>A0A2L0EVJ1_SORCE</name>
<dbReference type="PROSITE" id="PS50011">
    <property type="entry name" value="PROTEIN_KINASE_DOM"/>
    <property type="match status" value="1"/>
</dbReference>
<dbReference type="GO" id="GO:0004016">
    <property type="term" value="F:adenylate cyclase activity"/>
    <property type="evidence" value="ECO:0007669"/>
    <property type="project" value="TreeGrafter"/>
</dbReference>
<dbReference type="InterPro" id="IPR000719">
    <property type="entry name" value="Prot_kinase_dom"/>
</dbReference>
<dbReference type="PROSITE" id="PS50005">
    <property type="entry name" value="TPR"/>
    <property type="match status" value="1"/>
</dbReference>
<accession>A0A2L0EVJ1</accession>
<dbReference type="PROSITE" id="PS00108">
    <property type="entry name" value="PROTEIN_KINASE_ST"/>
    <property type="match status" value="1"/>
</dbReference>
<keyword evidence="5" id="KW-0418">Kinase</keyword>
<dbReference type="Gene3D" id="1.10.510.10">
    <property type="entry name" value="Transferase(Phosphotransferase) domain 1"/>
    <property type="match status" value="1"/>
</dbReference>
<dbReference type="SUPFAM" id="SSF56112">
    <property type="entry name" value="Protein kinase-like (PK-like)"/>
    <property type="match status" value="1"/>
</dbReference>
<keyword evidence="1" id="KW-0547">Nucleotide-binding</keyword>
<keyword evidence="2" id="KW-0067">ATP-binding</keyword>
<proteinExistence type="predicted"/>
<evidence type="ECO:0000256" key="1">
    <source>
        <dbReference type="ARBA" id="ARBA00022741"/>
    </source>
</evidence>
<dbReference type="GO" id="GO:0005737">
    <property type="term" value="C:cytoplasm"/>
    <property type="evidence" value="ECO:0007669"/>
    <property type="project" value="TreeGrafter"/>
</dbReference>
<dbReference type="Gene3D" id="1.25.40.10">
    <property type="entry name" value="Tetratricopeptide repeat domain"/>
    <property type="match status" value="1"/>
</dbReference>
<dbReference type="InterPro" id="IPR008271">
    <property type="entry name" value="Ser/Thr_kinase_AS"/>
</dbReference>
<dbReference type="InterPro" id="IPR011990">
    <property type="entry name" value="TPR-like_helical_dom_sf"/>
</dbReference>
<feature type="domain" description="Protein kinase" evidence="4">
    <location>
        <begin position="16"/>
        <end position="281"/>
    </location>
</feature>
<evidence type="ECO:0000313" key="5">
    <source>
        <dbReference type="EMBL" id="AUX43317.1"/>
    </source>
</evidence>
<evidence type="ECO:0000256" key="2">
    <source>
        <dbReference type="ARBA" id="ARBA00022840"/>
    </source>
</evidence>
<evidence type="ECO:0000256" key="3">
    <source>
        <dbReference type="PROSITE-ProRule" id="PRU00339"/>
    </source>
</evidence>
<dbReference type="InterPro" id="IPR041664">
    <property type="entry name" value="AAA_16"/>
</dbReference>
<organism evidence="5 6">
    <name type="scientific">Sorangium cellulosum</name>
    <name type="common">Polyangium cellulosum</name>
    <dbReference type="NCBI Taxonomy" id="56"/>
    <lineage>
        <taxon>Bacteria</taxon>
        <taxon>Pseudomonadati</taxon>
        <taxon>Myxococcota</taxon>
        <taxon>Polyangia</taxon>
        <taxon>Polyangiales</taxon>
        <taxon>Polyangiaceae</taxon>
        <taxon>Sorangium</taxon>
    </lineage>
</organism>
<dbReference type="GO" id="GO:0005524">
    <property type="term" value="F:ATP binding"/>
    <property type="evidence" value="ECO:0007669"/>
    <property type="project" value="UniProtKB-KW"/>
</dbReference>
<reference evidence="5 6" key="1">
    <citation type="submission" date="2015-09" db="EMBL/GenBank/DDBJ databases">
        <title>Sorangium comparison.</title>
        <authorList>
            <person name="Zaburannyi N."/>
            <person name="Bunk B."/>
            <person name="Overmann J."/>
            <person name="Mueller R."/>
        </authorList>
    </citation>
    <scope>NUCLEOTIDE SEQUENCE [LARGE SCALE GENOMIC DNA]</scope>
    <source>
        <strain evidence="5 6">So ce26</strain>
    </source>
</reference>
<dbReference type="SUPFAM" id="SSF48452">
    <property type="entry name" value="TPR-like"/>
    <property type="match status" value="1"/>
</dbReference>
<keyword evidence="3" id="KW-0802">TPR repeat</keyword>
<dbReference type="InterPro" id="IPR019734">
    <property type="entry name" value="TPR_rpt"/>
</dbReference>
<dbReference type="PANTHER" id="PTHR16305">
    <property type="entry name" value="TESTICULAR SOLUBLE ADENYLYL CYCLASE"/>
    <property type="match status" value="1"/>
</dbReference>
<dbReference type="Gene3D" id="3.30.200.20">
    <property type="entry name" value="Phosphorylase Kinase, domain 1"/>
    <property type="match status" value="1"/>
</dbReference>
<dbReference type="CDD" id="cd14014">
    <property type="entry name" value="STKc_PknB_like"/>
    <property type="match status" value="1"/>
</dbReference>
<gene>
    <name evidence="5" type="ORF">SOCE26_047620</name>
</gene>
<feature type="repeat" description="TPR" evidence="3">
    <location>
        <begin position="1108"/>
        <end position="1141"/>
    </location>
</feature>
<protein>
    <submittedName>
        <fullName evidence="5">Protein kinase</fullName>
        <ecNumber evidence="5">2.7.11.1</ecNumber>
    </submittedName>
</protein>
<dbReference type="InterPro" id="IPR027417">
    <property type="entry name" value="P-loop_NTPase"/>
</dbReference>
<dbReference type="Proteomes" id="UP000238348">
    <property type="component" value="Chromosome"/>
</dbReference>
<dbReference type="InterPro" id="IPR011009">
    <property type="entry name" value="Kinase-like_dom_sf"/>
</dbReference>
<dbReference type="EC" id="2.7.11.1" evidence="5"/>
<dbReference type="SMART" id="SM00220">
    <property type="entry name" value="S_TKc"/>
    <property type="match status" value="1"/>
</dbReference>
<sequence length="1294" mass="136969">MLGPAMRAGEIIGDRFEIQCLAGSGGMGDVYRARDRRSGEVVAVKILRRTGETEAGRFAREVKALSALRYPGIVRYIADGVTDAHEMYLAMEWLSGETLSHRLAREELTIAESVTVGVRMAAALGVVHREGIVHRDLKPSNVFLAGGSVEGVTLIDFGIARVASGEPRLTATGAMLGTPGYMAPEQARGEPDIDARADIFSLGCVLFKCFTGRAPFQGLDALSVALKIVLTEPPRLRELRAELPAQLDDLVAAMLSKSPDRRPRDGDAVAAALAGLGESLLEWPSASSSGVRSREITSSERKVVSLILARDAVVEGAEAPPAEERDRRARALGAVAERYRGQLEILADQSPVIVLSSAGAPTDLAARAARCALSLRAVLGGAPVALVSGRAELWPRAPVGELIDRAVLFLASDRAPAGEASVRIDEVTAGLLGSRFDVASDGAGQFLRGERDDLDAPPLLLGKPTACVGREREIALLETAFTQCVEEPMASAALVLGGAGTGKSRLRHELIQRLRARGEGAQIWIGRGDPMRAGSAFGVLAQALRRAIGLADDEPLAARRQKLRARVAQRGGGDGARVAAFLGEIVGAPFPDEEDVQLRAARRSPVLMNDQIHAAWEDFLRAECARGPVVLVLEDMQWGDLPTVTLVDGALRNLRELPIFVLALGRMEVREAFGDLWANRGTLEVRLTGLTRRASERLVRQALGQAASDALVQALVDRADGNAFYLEEQIRAAAEGKGAGVPETVLVMVQARLEALDLEVRRALRAASVFGETFWQGGVAALLGGAEVARALDALERRELIVRGRGESRAGEIEYSFRHALIREAAYGMLTKRDRELGHSLAGEWLESAGEGDAALLAEHFERGGDPPRAAGFYHRAAGQALRGNDLVATLDRAERGVRCGAAGELLGALRLVQAEAHVWRGEFALGEQRGVEAAEHLRPGSAEWFCAVQLAAVAAGKLGHYDRVARWAAIASGEPPGEGAGSARLVCLAECAGMAAFGGDHAASGALMDELSRAAGDQHAPDPELVGRLCYARSVRFLASGDLGACLDATEASLAAFERAGDRRNTCVARSNLGFFYAELGAFERAEEVLRAAMAEAERMGLHDPAMLALANLGHVLVHRGQLAEARRALRQAVEAEERQGDPRAVGTSRTYLAEAALVAGDLEAAEREARAAAAALGGVPPLRAAALAVESQALLGVGRAGEALAVAEEAMSLLASLGAVEEGESLVHLAYAESLAANGRAAEARAAIAAARERLLSRAAKAGAPAFREGFLARRENARTLALAERWAGALR</sequence>
<dbReference type="Pfam" id="PF13191">
    <property type="entry name" value="AAA_16"/>
    <property type="match status" value="1"/>
</dbReference>
<dbReference type="GO" id="GO:0004674">
    <property type="term" value="F:protein serine/threonine kinase activity"/>
    <property type="evidence" value="ECO:0007669"/>
    <property type="project" value="UniProtKB-EC"/>
</dbReference>
<dbReference type="SMART" id="SM00028">
    <property type="entry name" value="TPR"/>
    <property type="match status" value="2"/>
</dbReference>